<dbReference type="STRING" id="1193502.SHALO_1124"/>
<dbReference type="EMBL" id="CP017111">
    <property type="protein sequence ID" value="AOO64904.1"/>
    <property type="molecule type" value="Genomic_DNA"/>
</dbReference>
<reference evidence="3" key="1">
    <citation type="submission" date="2016-08" db="EMBL/GenBank/DDBJ databases">
        <title>Complete genome sequence of the organohalide-respiring Epsilonproteobacterium Sulfurospirillum halorespirans.</title>
        <authorList>
            <person name="Goris T."/>
            <person name="Zimmermann J."/>
            <person name="Schenz B."/>
            <person name="Lemos M."/>
            <person name="Hackermueller J."/>
            <person name="Diekert G."/>
        </authorList>
    </citation>
    <scope>NUCLEOTIDE SEQUENCE [LARGE SCALE GENOMIC DNA]</scope>
    <source>
        <strain>DSM 13726</strain>
        <strain evidence="3">PCE-M2</strain>
    </source>
</reference>
<organism evidence="2 3">
    <name type="scientific">Sulfurospirillum halorespirans DSM 13726</name>
    <dbReference type="NCBI Taxonomy" id="1193502"/>
    <lineage>
        <taxon>Bacteria</taxon>
        <taxon>Pseudomonadati</taxon>
        <taxon>Campylobacterota</taxon>
        <taxon>Epsilonproteobacteria</taxon>
        <taxon>Campylobacterales</taxon>
        <taxon>Sulfurospirillaceae</taxon>
        <taxon>Sulfurospirillum</taxon>
    </lineage>
</organism>
<evidence type="ECO:0000259" key="1">
    <source>
        <dbReference type="PROSITE" id="PS51833"/>
    </source>
</evidence>
<dbReference type="AlphaFoldDB" id="A0A1D7TJ65"/>
<dbReference type="GO" id="GO:0016787">
    <property type="term" value="F:hydrolase activity"/>
    <property type="evidence" value="ECO:0007669"/>
    <property type="project" value="UniProtKB-KW"/>
</dbReference>
<accession>A0A1D7TJ65</accession>
<name>A0A1D7TJ65_9BACT</name>
<keyword evidence="3" id="KW-1185">Reference proteome</keyword>
<keyword evidence="2" id="KW-0378">Hydrolase</keyword>
<evidence type="ECO:0000313" key="2">
    <source>
        <dbReference type="EMBL" id="AOO64904.1"/>
    </source>
</evidence>
<evidence type="ECO:0000313" key="3">
    <source>
        <dbReference type="Proteomes" id="UP000094609"/>
    </source>
</evidence>
<dbReference type="Proteomes" id="UP000094609">
    <property type="component" value="Chromosome"/>
</dbReference>
<dbReference type="Pfam" id="PF08668">
    <property type="entry name" value="HDOD"/>
    <property type="match status" value="1"/>
</dbReference>
<dbReference type="Gene3D" id="1.10.3210.10">
    <property type="entry name" value="Hypothetical protein af1432"/>
    <property type="match status" value="1"/>
</dbReference>
<dbReference type="PATRIC" id="fig|1193502.14.peg.1140"/>
<proteinExistence type="predicted"/>
<dbReference type="PANTHER" id="PTHR33525">
    <property type="match status" value="1"/>
</dbReference>
<dbReference type="RefSeq" id="WP_069477739.1">
    <property type="nucleotide sequence ID" value="NZ_CP017111.1"/>
</dbReference>
<dbReference type="PANTHER" id="PTHR33525:SF4">
    <property type="entry name" value="CYCLIC DI-GMP PHOSPHODIESTERASE CDGJ"/>
    <property type="match status" value="1"/>
</dbReference>
<dbReference type="SUPFAM" id="SSF109604">
    <property type="entry name" value="HD-domain/PDEase-like"/>
    <property type="match status" value="1"/>
</dbReference>
<gene>
    <name evidence="2" type="ORF">SHALO_1124</name>
</gene>
<sequence>MDENILKKIKALPPLDDTVLKIQRICVDKNSSLADLVKVVESDPMLTANILKSSNSPLYGFSREIKNIAHAVSLFGMATVRGFALSSAIKQNIKIDLSPYHLSNTTFLEISTLQSTFMFKWYSKVNKAMLDVLQPAAFMMEVGKIIIAHELIEQQKESAFKTALDSMKTPQELSVLEKEYVGFSNEEITAKIFEQWNLESELVESIKFCNDPQEAQEHIRTFSEALNVVRNSINIFGQLDEPSIKHALTLLESYGLDAEPFLQTVEQFKQ</sequence>
<dbReference type="InterPro" id="IPR013976">
    <property type="entry name" value="HDOD"/>
</dbReference>
<dbReference type="InterPro" id="IPR052340">
    <property type="entry name" value="RNase_Y/CdgJ"/>
</dbReference>
<protein>
    <submittedName>
        <fullName evidence="2">Putative signal transduction hydrolase</fullName>
    </submittedName>
</protein>
<feature type="domain" description="HDOD" evidence="1">
    <location>
        <begin position="12"/>
        <end position="212"/>
    </location>
</feature>
<dbReference type="KEGG" id="shal:SHALO_1124"/>
<dbReference type="PROSITE" id="PS51833">
    <property type="entry name" value="HDOD"/>
    <property type="match status" value="1"/>
</dbReference>